<accession>A0ACB9B335</accession>
<reference evidence="1 2" key="2">
    <citation type="journal article" date="2022" name="Mol. Ecol. Resour.">
        <title>The genomes of chicory, endive, great burdock and yacon provide insights into Asteraceae paleo-polyploidization history and plant inulin production.</title>
        <authorList>
            <person name="Fan W."/>
            <person name="Wang S."/>
            <person name="Wang H."/>
            <person name="Wang A."/>
            <person name="Jiang F."/>
            <person name="Liu H."/>
            <person name="Zhao H."/>
            <person name="Xu D."/>
            <person name="Zhang Y."/>
        </authorList>
    </citation>
    <scope>NUCLEOTIDE SEQUENCE [LARGE SCALE GENOMIC DNA]</scope>
    <source>
        <strain evidence="2">cv. Niubang</strain>
    </source>
</reference>
<protein>
    <submittedName>
        <fullName evidence="1">Uncharacterized protein</fullName>
    </submittedName>
</protein>
<comment type="caution">
    <text evidence="1">The sequence shown here is derived from an EMBL/GenBank/DDBJ whole genome shotgun (WGS) entry which is preliminary data.</text>
</comment>
<evidence type="ECO:0000313" key="2">
    <source>
        <dbReference type="Proteomes" id="UP001055879"/>
    </source>
</evidence>
<organism evidence="1 2">
    <name type="scientific">Arctium lappa</name>
    <name type="common">Greater burdock</name>
    <name type="synonym">Lappa major</name>
    <dbReference type="NCBI Taxonomy" id="4217"/>
    <lineage>
        <taxon>Eukaryota</taxon>
        <taxon>Viridiplantae</taxon>
        <taxon>Streptophyta</taxon>
        <taxon>Embryophyta</taxon>
        <taxon>Tracheophyta</taxon>
        <taxon>Spermatophyta</taxon>
        <taxon>Magnoliopsida</taxon>
        <taxon>eudicotyledons</taxon>
        <taxon>Gunneridae</taxon>
        <taxon>Pentapetalae</taxon>
        <taxon>asterids</taxon>
        <taxon>campanulids</taxon>
        <taxon>Asterales</taxon>
        <taxon>Asteraceae</taxon>
        <taxon>Carduoideae</taxon>
        <taxon>Cardueae</taxon>
        <taxon>Arctiinae</taxon>
        <taxon>Arctium</taxon>
    </lineage>
</organism>
<keyword evidence="2" id="KW-1185">Reference proteome</keyword>
<evidence type="ECO:0000313" key="1">
    <source>
        <dbReference type="EMBL" id="KAI3715105.1"/>
    </source>
</evidence>
<proteinExistence type="predicted"/>
<name>A0ACB9B335_ARCLA</name>
<sequence>MAENTNPTAAATQDVTVIAEKRTTPNPAANERNDPKPTSLKRIMFPLTTISFLLSFPILFCVVWLLYVRQCNCEHLLPLSRLQHGVVFGLILLFVVSNGVVLLRSRFLMLGLIVVMVPLIVILTIGLALVGAYTIESRMIPGSPSWLKMMVNNDNNWNNIETCIYNIRTCQDLAVQSFMIQSYDFSMTKLSPIELGCCIPPTICDMEYLNATYWIKKSEVYDDLDGPYDIDCDLWQNNDTKLCYDCYACRKGFIDTLRQKWYKLGVFLVVTSILLIVSHLLLFVASMQQESYYAS</sequence>
<dbReference type="Proteomes" id="UP001055879">
    <property type="component" value="Linkage Group LG07"/>
</dbReference>
<reference evidence="2" key="1">
    <citation type="journal article" date="2022" name="Mol. Ecol. Resour.">
        <title>The genomes of chicory, endive, great burdock and yacon provide insights into Asteraceae palaeo-polyploidization history and plant inulin production.</title>
        <authorList>
            <person name="Fan W."/>
            <person name="Wang S."/>
            <person name="Wang H."/>
            <person name="Wang A."/>
            <person name="Jiang F."/>
            <person name="Liu H."/>
            <person name="Zhao H."/>
            <person name="Xu D."/>
            <person name="Zhang Y."/>
        </authorList>
    </citation>
    <scope>NUCLEOTIDE SEQUENCE [LARGE SCALE GENOMIC DNA]</scope>
    <source>
        <strain evidence="2">cv. Niubang</strain>
    </source>
</reference>
<dbReference type="EMBL" id="CM042053">
    <property type="protein sequence ID" value="KAI3715105.1"/>
    <property type="molecule type" value="Genomic_DNA"/>
</dbReference>
<gene>
    <name evidence="1" type="ORF">L6452_22073</name>
</gene>